<organism evidence="19 20">
    <name type="scientific">Loktanella fryxellensis</name>
    <dbReference type="NCBI Taxonomy" id="245187"/>
    <lineage>
        <taxon>Bacteria</taxon>
        <taxon>Pseudomonadati</taxon>
        <taxon>Pseudomonadota</taxon>
        <taxon>Alphaproteobacteria</taxon>
        <taxon>Rhodobacterales</taxon>
        <taxon>Roseobacteraceae</taxon>
        <taxon>Loktanella</taxon>
    </lineage>
</organism>
<keyword evidence="5 15" id="KW-0347">Helicase</keyword>
<evidence type="ECO:0000313" key="20">
    <source>
        <dbReference type="Proteomes" id="UP000199585"/>
    </source>
</evidence>
<dbReference type="GO" id="GO:0005829">
    <property type="term" value="C:cytosol"/>
    <property type="evidence" value="ECO:0007669"/>
    <property type="project" value="TreeGrafter"/>
</dbReference>
<dbReference type="SUPFAM" id="SSF52540">
    <property type="entry name" value="P-loop containing nucleoside triphosphate hydrolases"/>
    <property type="match status" value="1"/>
</dbReference>
<evidence type="ECO:0000259" key="17">
    <source>
        <dbReference type="PROSITE" id="PS51198"/>
    </source>
</evidence>
<keyword evidence="7 15" id="KW-0067">ATP-binding</keyword>
<dbReference type="InterPro" id="IPR011335">
    <property type="entry name" value="Restrct_endonuc-II-like"/>
</dbReference>
<dbReference type="InterPro" id="IPR011604">
    <property type="entry name" value="PDDEXK-like_dom_sf"/>
</dbReference>
<evidence type="ECO:0000256" key="14">
    <source>
        <dbReference type="ARBA" id="ARBA00048988"/>
    </source>
</evidence>
<dbReference type="Pfam" id="PF12705">
    <property type="entry name" value="PDDEXK_1"/>
    <property type="match status" value="1"/>
</dbReference>
<keyword evidence="6" id="KW-0269">Exonuclease</keyword>
<evidence type="ECO:0000256" key="4">
    <source>
        <dbReference type="ARBA" id="ARBA00022801"/>
    </source>
</evidence>
<evidence type="ECO:0000256" key="11">
    <source>
        <dbReference type="ARBA" id="ARBA00034617"/>
    </source>
</evidence>
<reference evidence="19 20" key="1">
    <citation type="submission" date="2016-10" db="EMBL/GenBank/DDBJ databases">
        <authorList>
            <person name="de Groot N.N."/>
        </authorList>
    </citation>
    <scope>NUCLEOTIDE SEQUENCE [LARGE SCALE GENOMIC DNA]</scope>
    <source>
        <strain evidence="19 20">DSM 16213</strain>
    </source>
</reference>
<dbReference type="PANTHER" id="PTHR11070:SF2">
    <property type="entry name" value="ATP-DEPENDENT DNA HELICASE SRS2"/>
    <property type="match status" value="1"/>
</dbReference>
<dbReference type="EMBL" id="FOCI01000009">
    <property type="protein sequence ID" value="SEN12255.1"/>
    <property type="molecule type" value="Genomic_DNA"/>
</dbReference>
<feature type="domain" description="UvrD-like helicase ATP-binding" evidence="17">
    <location>
        <begin position="3"/>
        <end position="476"/>
    </location>
</feature>
<protein>
    <recommendedName>
        <fullName evidence="12">DNA 3'-5' helicase</fullName>
        <ecNumber evidence="12">5.6.2.4</ecNumber>
    </recommendedName>
    <alternativeName>
        <fullName evidence="13">DNA 3'-5' helicase II</fullName>
    </alternativeName>
</protein>
<evidence type="ECO:0000256" key="13">
    <source>
        <dbReference type="ARBA" id="ARBA00034923"/>
    </source>
</evidence>
<dbReference type="GO" id="GO:0043138">
    <property type="term" value="F:3'-5' DNA helicase activity"/>
    <property type="evidence" value="ECO:0007669"/>
    <property type="project" value="UniProtKB-EC"/>
</dbReference>
<keyword evidence="2 15" id="KW-0547">Nucleotide-binding</keyword>
<dbReference type="InterPro" id="IPR014017">
    <property type="entry name" value="DNA_helicase_UvrD-like_C"/>
</dbReference>
<dbReference type="Pfam" id="PF13361">
    <property type="entry name" value="UvrD_C"/>
    <property type="match status" value="1"/>
</dbReference>
<dbReference type="GO" id="GO:0000725">
    <property type="term" value="P:recombinational repair"/>
    <property type="evidence" value="ECO:0007669"/>
    <property type="project" value="TreeGrafter"/>
</dbReference>
<evidence type="ECO:0000256" key="8">
    <source>
        <dbReference type="ARBA" id="ARBA00023125"/>
    </source>
</evidence>
<dbReference type="Pfam" id="PF00580">
    <property type="entry name" value="UvrD-helicase"/>
    <property type="match status" value="1"/>
</dbReference>
<dbReference type="Proteomes" id="UP000199585">
    <property type="component" value="Unassembled WGS sequence"/>
</dbReference>
<sequence>MTRDAATQNQVTAADPTVSTWLSANAGSGKTRVLTDRVARLLLENVSPQNILCLTYTKAAAAEMQNRLFKRLGGWAMLDDASLRRDLATLGVEGTIPPDTLAAARRLFARAIETPGGLKIQTIHSFCASVLRRFPLEAQISPGFREIEDRTAAILRAEVLDDMAGGDAAHLLTGVLRHLGGSDLDSLVRDITGQAPLFARPVDEDALRDALDIAPGRTLAALLTEVFNEDTREIVRDLIVACRTGGTMDNKAAGKLADVNLTVPTASDLIALEGVFLFGETAKAPFGPKTDSFPTKAVRAAHPDLTDALVGLMETVADLRSERLSLMALDRSTTLHRFAHDFLTRYAAAKAARGVLDFDDLIAKARGLLSDKSVAAWVLFRLDGGIDHLLVDEAQDTSPAQWAVVQHLTREFVSGDSARDVRRTVFVVGDKKQSIYSFQGADPAEFDRMRAYFDRALGEIDDPLQSRTLAHSFRSSLAILRVVDATFQRERAAGLGDASQHIPFFDAMPGRVDLWPVIDADTTKEDPDANWLSPVDEVSATHHLVQLADRVAAQITRMIRHETLPVHTKDGWARRPVRAGDLLILVQGRQTLLFPELIRACKAAGLPIAGADVLRVGGELAVRDIAALLRFLALPEDDLSLAAALRSPLFGWSEQDLFTLAHHRADGAFLWSALRESAAHADTMAVIDDLLSQADFLRPYDLIARLLVRHGGRQRLLARLGSEAEDGIDALLAQALAYESDNVPSLTGFLAWMDTDDLTVKRQMDAQGDRIRVMTVHGAKGLEAPIVILPDAAERANLVRAQVLPGDPPLWKSAKADQPPAMAARVDAMVAAQARERLRLLYVAMTRAERWLIVAAAGEVGTSGTAWHDIVREGMEHAAMVDAMSGDLSVQRVEHGEWDAGAVLAHVSAPHVPQVAEVLDPLPPIVAPRTVSPSDLGGAKVVPGGVEDDDNTARLRGTLFHMLLEHLPALPHDQRAPVAARLIAAKPEADGIPTADLIADALALIDAPHLAALYSTDTLGEVGITADLPCLGRMNGSIDRLIVTPDRVTAVDFKTNRLTPDTPEQVPDGLLRQMGAYAAALAQVYPDRQIATAILWTRSAVLMDLPPALTTAALDRARQDPIVQQLHDRPASPRLDDADPGS</sequence>
<dbReference type="GO" id="GO:0005524">
    <property type="term" value="F:ATP binding"/>
    <property type="evidence" value="ECO:0007669"/>
    <property type="project" value="UniProtKB-UniRule"/>
</dbReference>
<dbReference type="STRING" id="245187.SAMN04488003_109105"/>
<dbReference type="NCBIfam" id="TIGR02784">
    <property type="entry name" value="addA_alphas"/>
    <property type="match status" value="1"/>
</dbReference>
<dbReference type="GO" id="GO:0004527">
    <property type="term" value="F:exonuclease activity"/>
    <property type="evidence" value="ECO:0007669"/>
    <property type="project" value="UniProtKB-KW"/>
</dbReference>
<dbReference type="Gene3D" id="1.10.486.10">
    <property type="entry name" value="PCRA, domain 4"/>
    <property type="match status" value="1"/>
</dbReference>
<keyword evidence="1" id="KW-0540">Nuclease</keyword>
<gene>
    <name evidence="19" type="ORF">SAMN04488003_109105</name>
</gene>
<dbReference type="GO" id="GO:0033202">
    <property type="term" value="C:DNA helicase complex"/>
    <property type="evidence" value="ECO:0007669"/>
    <property type="project" value="TreeGrafter"/>
</dbReference>
<evidence type="ECO:0000256" key="10">
    <source>
        <dbReference type="ARBA" id="ARBA00023235"/>
    </source>
</evidence>
<keyword evidence="3" id="KW-0227">DNA damage</keyword>
<dbReference type="Gene3D" id="3.40.50.300">
    <property type="entry name" value="P-loop containing nucleotide triphosphate hydrolases"/>
    <property type="match status" value="4"/>
</dbReference>
<comment type="catalytic activity">
    <reaction evidence="11">
        <text>Couples ATP hydrolysis with the unwinding of duplex DNA by translocating in the 3'-5' direction.</text>
        <dbReference type="EC" id="5.6.2.4"/>
    </reaction>
</comment>
<dbReference type="PROSITE" id="PS51198">
    <property type="entry name" value="UVRD_HELICASE_ATP_BIND"/>
    <property type="match status" value="1"/>
</dbReference>
<comment type="catalytic activity">
    <reaction evidence="14">
        <text>ATP + H2O = ADP + phosphate + H(+)</text>
        <dbReference type="Rhea" id="RHEA:13065"/>
        <dbReference type="ChEBI" id="CHEBI:15377"/>
        <dbReference type="ChEBI" id="CHEBI:15378"/>
        <dbReference type="ChEBI" id="CHEBI:30616"/>
        <dbReference type="ChEBI" id="CHEBI:43474"/>
        <dbReference type="ChEBI" id="CHEBI:456216"/>
        <dbReference type="EC" id="5.6.2.4"/>
    </reaction>
</comment>
<dbReference type="PROSITE" id="PS51217">
    <property type="entry name" value="UVRD_HELICASE_CTER"/>
    <property type="match status" value="1"/>
</dbReference>
<evidence type="ECO:0000313" key="19">
    <source>
        <dbReference type="EMBL" id="SEN12255.1"/>
    </source>
</evidence>
<dbReference type="GO" id="GO:0003677">
    <property type="term" value="F:DNA binding"/>
    <property type="evidence" value="ECO:0007669"/>
    <property type="project" value="UniProtKB-KW"/>
</dbReference>
<dbReference type="InterPro" id="IPR027417">
    <property type="entry name" value="P-loop_NTPase"/>
</dbReference>
<feature type="compositionally biased region" description="Basic and acidic residues" evidence="16">
    <location>
        <begin position="1126"/>
        <end position="1142"/>
    </location>
</feature>
<evidence type="ECO:0000256" key="6">
    <source>
        <dbReference type="ARBA" id="ARBA00022839"/>
    </source>
</evidence>
<accession>A0A1H8DYJ7</accession>
<evidence type="ECO:0000259" key="18">
    <source>
        <dbReference type="PROSITE" id="PS51217"/>
    </source>
</evidence>
<evidence type="ECO:0000256" key="9">
    <source>
        <dbReference type="ARBA" id="ARBA00023204"/>
    </source>
</evidence>
<keyword evidence="9" id="KW-0234">DNA repair</keyword>
<evidence type="ECO:0000256" key="5">
    <source>
        <dbReference type="ARBA" id="ARBA00022806"/>
    </source>
</evidence>
<keyword evidence="10" id="KW-0413">Isomerase</keyword>
<dbReference type="InterPro" id="IPR014151">
    <property type="entry name" value="DNA_helicase_AddA"/>
</dbReference>
<feature type="binding site" evidence="15">
    <location>
        <begin position="24"/>
        <end position="31"/>
    </location>
    <ligand>
        <name>ATP</name>
        <dbReference type="ChEBI" id="CHEBI:30616"/>
    </ligand>
</feature>
<dbReference type="Gene3D" id="3.90.320.10">
    <property type="match status" value="1"/>
</dbReference>
<dbReference type="RefSeq" id="WP_089901969.1">
    <property type="nucleotide sequence ID" value="NZ_FOCI01000009.1"/>
</dbReference>
<keyword evidence="8" id="KW-0238">DNA-binding</keyword>
<feature type="region of interest" description="Disordered" evidence="16">
    <location>
        <begin position="1123"/>
        <end position="1142"/>
    </location>
</feature>
<evidence type="ECO:0000256" key="2">
    <source>
        <dbReference type="ARBA" id="ARBA00022741"/>
    </source>
</evidence>
<evidence type="ECO:0000256" key="16">
    <source>
        <dbReference type="SAM" id="MobiDB-lite"/>
    </source>
</evidence>
<dbReference type="InterPro" id="IPR038726">
    <property type="entry name" value="PDDEXK_AddAB-type"/>
</dbReference>
<evidence type="ECO:0000256" key="1">
    <source>
        <dbReference type="ARBA" id="ARBA00022722"/>
    </source>
</evidence>
<dbReference type="OrthoDB" id="9810135at2"/>
<keyword evidence="20" id="KW-1185">Reference proteome</keyword>
<dbReference type="SUPFAM" id="SSF52980">
    <property type="entry name" value="Restriction endonuclease-like"/>
    <property type="match status" value="1"/>
</dbReference>
<dbReference type="EC" id="5.6.2.4" evidence="12"/>
<dbReference type="PANTHER" id="PTHR11070">
    <property type="entry name" value="UVRD / RECB / PCRA DNA HELICASE FAMILY MEMBER"/>
    <property type="match status" value="1"/>
</dbReference>
<evidence type="ECO:0000256" key="12">
    <source>
        <dbReference type="ARBA" id="ARBA00034808"/>
    </source>
</evidence>
<keyword evidence="4 15" id="KW-0378">Hydrolase</keyword>
<evidence type="ECO:0000256" key="3">
    <source>
        <dbReference type="ARBA" id="ARBA00022763"/>
    </source>
</evidence>
<proteinExistence type="predicted"/>
<feature type="domain" description="UvrD-like helicase C-terminal" evidence="18">
    <location>
        <begin position="509"/>
        <end position="781"/>
    </location>
</feature>
<dbReference type="InterPro" id="IPR000212">
    <property type="entry name" value="DNA_helicase_UvrD/REP"/>
</dbReference>
<dbReference type="AlphaFoldDB" id="A0A1H8DYJ7"/>
<name>A0A1H8DYJ7_9RHOB</name>
<dbReference type="InterPro" id="IPR014016">
    <property type="entry name" value="UvrD-like_ATP-bd"/>
</dbReference>
<evidence type="ECO:0000256" key="7">
    <source>
        <dbReference type="ARBA" id="ARBA00022840"/>
    </source>
</evidence>
<evidence type="ECO:0000256" key="15">
    <source>
        <dbReference type="PROSITE-ProRule" id="PRU00560"/>
    </source>
</evidence>